<dbReference type="SUPFAM" id="SSF47384">
    <property type="entry name" value="Homodimeric domain of signal transducing histidine kinase"/>
    <property type="match status" value="1"/>
</dbReference>
<evidence type="ECO:0000313" key="8">
    <source>
        <dbReference type="Proteomes" id="UP000630353"/>
    </source>
</evidence>
<dbReference type="AlphaFoldDB" id="A0A918XXM4"/>
<proteinExistence type="predicted"/>
<dbReference type="Gene3D" id="3.40.50.2300">
    <property type="match status" value="1"/>
</dbReference>
<dbReference type="InterPro" id="IPR001610">
    <property type="entry name" value="PAC"/>
</dbReference>
<dbReference type="Pfam" id="PF08447">
    <property type="entry name" value="PAS_3"/>
    <property type="match status" value="1"/>
</dbReference>
<accession>A0A918XXM4</accession>
<dbReference type="GO" id="GO:0000155">
    <property type="term" value="F:phosphorelay sensor kinase activity"/>
    <property type="evidence" value="ECO:0007669"/>
    <property type="project" value="InterPro"/>
</dbReference>
<dbReference type="Gene3D" id="3.30.565.10">
    <property type="entry name" value="Histidine kinase-like ATPase, C-terminal domain"/>
    <property type="match status" value="1"/>
</dbReference>
<reference evidence="7" key="2">
    <citation type="submission" date="2020-09" db="EMBL/GenBank/DDBJ databases">
        <authorList>
            <person name="Sun Q."/>
            <person name="Kim S."/>
        </authorList>
    </citation>
    <scope>NUCLEOTIDE SEQUENCE</scope>
    <source>
        <strain evidence="7">KCTC 42651</strain>
    </source>
</reference>
<evidence type="ECO:0000256" key="1">
    <source>
        <dbReference type="ARBA" id="ARBA00000085"/>
    </source>
</evidence>
<dbReference type="Pfam" id="PF02518">
    <property type="entry name" value="HATPase_c"/>
    <property type="match status" value="1"/>
</dbReference>
<evidence type="ECO:0000259" key="4">
    <source>
        <dbReference type="PROSITE" id="PS50109"/>
    </source>
</evidence>
<dbReference type="Gene3D" id="1.10.287.130">
    <property type="match status" value="1"/>
</dbReference>
<dbReference type="PROSITE" id="PS50113">
    <property type="entry name" value="PAC"/>
    <property type="match status" value="1"/>
</dbReference>
<dbReference type="InterPro" id="IPR036890">
    <property type="entry name" value="HATPase_C_sf"/>
</dbReference>
<dbReference type="EMBL" id="BMZS01000013">
    <property type="protein sequence ID" value="GHD61592.1"/>
    <property type="molecule type" value="Genomic_DNA"/>
</dbReference>
<dbReference type="PANTHER" id="PTHR43065:SF49">
    <property type="entry name" value="HISTIDINE KINASE"/>
    <property type="match status" value="1"/>
</dbReference>
<dbReference type="InterPro" id="IPR000700">
    <property type="entry name" value="PAS-assoc_C"/>
</dbReference>
<dbReference type="InterPro" id="IPR003594">
    <property type="entry name" value="HATPase_dom"/>
</dbReference>
<organism evidence="7 8">
    <name type="scientific">Thalassobaculum fulvum</name>
    <dbReference type="NCBI Taxonomy" id="1633335"/>
    <lineage>
        <taxon>Bacteria</taxon>
        <taxon>Pseudomonadati</taxon>
        <taxon>Pseudomonadota</taxon>
        <taxon>Alphaproteobacteria</taxon>
        <taxon>Rhodospirillales</taxon>
        <taxon>Thalassobaculaceae</taxon>
        <taxon>Thalassobaculum</taxon>
    </lineage>
</organism>
<feature type="domain" description="Response regulatory" evidence="5">
    <location>
        <begin position="387"/>
        <end position="504"/>
    </location>
</feature>
<dbReference type="NCBIfam" id="TIGR00229">
    <property type="entry name" value="sensory_box"/>
    <property type="match status" value="1"/>
</dbReference>
<dbReference type="PANTHER" id="PTHR43065">
    <property type="entry name" value="SENSOR HISTIDINE KINASE"/>
    <property type="match status" value="1"/>
</dbReference>
<reference evidence="7" key="1">
    <citation type="journal article" date="2014" name="Int. J. Syst. Evol. Microbiol.">
        <title>Complete genome sequence of Corynebacterium casei LMG S-19264T (=DSM 44701T), isolated from a smear-ripened cheese.</title>
        <authorList>
            <consortium name="US DOE Joint Genome Institute (JGI-PGF)"/>
            <person name="Walter F."/>
            <person name="Albersmeier A."/>
            <person name="Kalinowski J."/>
            <person name="Ruckert C."/>
        </authorList>
    </citation>
    <scope>NUCLEOTIDE SEQUENCE</scope>
    <source>
        <strain evidence="7">KCTC 42651</strain>
    </source>
</reference>
<feature type="domain" description="Histidine kinase" evidence="4">
    <location>
        <begin position="154"/>
        <end position="366"/>
    </location>
</feature>
<feature type="domain" description="PAC" evidence="6">
    <location>
        <begin position="89"/>
        <end position="141"/>
    </location>
</feature>
<dbReference type="Pfam" id="PF00072">
    <property type="entry name" value="Response_reg"/>
    <property type="match status" value="1"/>
</dbReference>
<dbReference type="PROSITE" id="PS50109">
    <property type="entry name" value="HIS_KIN"/>
    <property type="match status" value="1"/>
</dbReference>
<dbReference type="SMART" id="SM00387">
    <property type="entry name" value="HATPase_c"/>
    <property type="match status" value="1"/>
</dbReference>
<evidence type="ECO:0000259" key="6">
    <source>
        <dbReference type="PROSITE" id="PS50113"/>
    </source>
</evidence>
<feature type="modified residue" description="4-aspartylphosphate" evidence="3">
    <location>
        <position position="438"/>
    </location>
</feature>
<name>A0A918XXM4_9PROT</name>
<dbReference type="InterPro" id="IPR013655">
    <property type="entry name" value="PAS_fold_3"/>
</dbReference>
<dbReference type="InterPro" id="IPR035965">
    <property type="entry name" value="PAS-like_dom_sf"/>
</dbReference>
<sequence length="507" mass="55178">MDKRADPSLSDSEVRRRHALVEQLTGIGYWEVDLTKRTLLWSAATYRLFGVDPATFKPSLDRFDRFIHPDDLEAVHAAIHASRDGGTAYQIEHRIVRPDSTVRHVLEHGQHEYDEAARPIFFRGTVQDISPINEIRERLVRAEREATLSRVMGEVAHDFNNLLSVVSGNLDILRIRYGDMPDAGRLLDRAQASVVNGAALAERLLAFFNRQLSVPVTIDLGTTVREFLPTLARVVGEQVVIDFRSTLDGVLCRLDKVRLETALLNAVLNARDAMPGGGRITLSISGAADPAAPMVRLAIADTGTGIPPAIREQVFEPFFTTRSNHGGTGLGLAIIRDFAQDSGGTVALRSAPGKGTTLSILLPVQVGAEPPDRQPPPLPVVRQTGRTIILVEDNRNVLEFVEEGLSDLGFEVAAFGLPAHALGYLEETTATVSAILCDVRLPGSMDGFAFVRAARRLRADLPALLISGNVGRVPNGKLPAGPDTRLLRKPFRITDLAAALQDLIRPG</sequence>
<dbReference type="RefSeq" id="WP_189994694.1">
    <property type="nucleotide sequence ID" value="NZ_BMZS01000013.1"/>
</dbReference>
<dbReference type="EC" id="2.7.13.3" evidence="2"/>
<dbReference type="PROSITE" id="PS50110">
    <property type="entry name" value="RESPONSE_REGULATORY"/>
    <property type="match status" value="1"/>
</dbReference>
<evidence type="ECO:0000256" key="3">
    <source>
        <dbReference type="PROSITE-ProRule" id="PRU00169"/>
    </source>
</evidence>
<dbReference type="InterPro" id="IPR005467">
    <property type="entry name" value="His_kinase_dom"/>
</dbReference>
<dbReference type="SMART" id="SM00086">
    <property type="entry name" value="PAC"/>
    <property type="match status" value="1"/>
</dbReference>
<dbReference type="InterPro" id="IPR000014">
    <property type="entry name" value="PAS"/>
</dbReference>
<dbReference type="SMART" id="SM00448">
    <property type="entry name" value="REC"/>
    <property type="match status" value="1"/>
</dbReference>
<keyword evidence="8" id="KW-1185">Reference proteome</keyword>
<dbReference type="Proteomes" id="UP000630353">
    <property type="component" value="Unassembled WGS sequence"/>
</dbReference>
<dbReference type="SUPFAM" id="SSF52172">
    <property type="entry name" value="CheY-like"/>
    <property type="match status" value="1"/>
</dbReference>
<dbReference type="SUPFAM" id="SSF55874">
    <property type="entry name" value="ATPase domain of HSP90 chaperone/DNA topoisomerase II/histidine kinase"/>
    <property type="match status" value="1"/>
</dbReference>
<dbReference type="InterPro" id="IPR004358">
    <property type="entry name" value="Sig_transdc_His_kin-like_C"/>
</dbReference>
<gene>
    <name evidence="7" type="ORF">GCM10017083_49140</name>
</gene>
<dbReference type="InterPro" id="IPR011006">
    <property type="entry name" value="CheY-like_superfamily"/>
</dbReference>
<dbReference type="SUPFAM" id="SSF55785">
    <property type="entry name" value="PYP-like sensor domain (PAS domain)"/>
    <property type="match status" value="1"/>
</dbReference>
<comment type="catalytic activity">
    <reaction evidence="1">
        <text>ATP + protein L-histidine = ADP + protein N-phospho-L-histidine.</text>
        <dbReference type="EC" id="2.7.13.3"/>
    </reaction>
</comment>
<comment type="caution">
    <text evidence="7">The sequence shown here is derived from an EMBL/GenBank/DDBJ whole genome shotgun (WGS) entry which is preliminary data.</text>
</comment>
<dbReference type="InterPro" id="IPR036097">
    <property type="entry name" value="HisK_dim/P_sf"/>
</dbReference>
<evidence type="ECO:0000313" key="7">
    <source>
        <dbReference type="EMBL" id="GHD61592.1"/>
    </source>
</evidence>
<protein>
    <recommendedName>
        <fullName evidence="2">histidine kinase</fullName>
        <ecNumber evidence="2">2.7.13.3</ecNumber>
    </recommendedName>
</protein>
<dbReference type="Gene3D" id="2.10.70.100">
    <property type="match status" value="1"/>
</dbReference>
<dbReference type="PRINTS" id="PR00344">
    <property type="entry name" value="BCTRLSENSOR"/>
</dbReference>
<keyword evidence="3" id="KW-0597">Phosphoprotein</keyword>
<evidence type="ECO:0000259" key="5">
    <source>
        <dbReference type="PROSITE" id="PS50110"/>
    </source>
</evidence>
<dbReference type="InterPro" id="IPR001789">
    <property type="entry name" value="Sig_transdc_resp-reg_receiver"/>
</dbReference>
<dbReference type="CDD" id="cd00130">
    <property type="entry name" value="PAS"/>
    <property type="match status" value="1"/>
</dbReference>
<evidence type="ECO:0000256" key="2">
    <source>
        <dbReference type="ARBA" id="ARBA00012438"/>
    </source>
</evidence>
<dbReference type="Gene3D" id="3.30.450.20">
    <property type="entry name" value="PAS domain"/>
    <property type="match status" value="1"/>
</dbReference>